<evidence type="ECO:0000313" key="2">
    <source>
        <dbReference type="Proteomes" id="UP000254072"/>
    </source>
</evidence>
<sequence length="34" mass="3977">MENDYLIDGIQISRFQQFMLNFVAKKATLKNDAL</sequence>
<gene>
    <name evidence="1" type="ORF">NCTC11157_02086</name>
</gene>
<dbReference type="AlphaFoldDB" id="A0A379E1Z1"/>
<accession>A0A379E1Z1</accession>
<protein>
    <submittedName>
        <fullName evidence="1">Uncharacterized protein</fullName>
    </submittedName>
</protein>
<proteinExistence type="predicted"/>
<reference evidence="1 2" key="1">
    <citation type="submission" date="2018-06" db="EMBL/GenBank/DDBJ databases">
        <authorList>
            <consortium name="Pathogen Informatics"/>
            <person name="Doyle S."/>
        </authorList>
    </citation>
    <scope>NUCLEOTIDE SEQUENCE [LARGE SCALE GENOMIC DNA]</scope>
    <source>
        <strain evidence="1 2">NCTC11157</strain>
    </source>
</reference>
<evidence type="ECO:0000313" key="1">
    <source>
        <dbReference type="EMBL" id="SUB86331.1"/>
    </source>
</evidence>
<dbReference type="Proteomes" id="UP000254072">
    <property type="component" value="Unassembled WGS sequence"/>
</dbReference>
<dbReference type="EMBL" id="UGTL01000001">
    <property type="protein sequence ID" value="SUB86331.1"/>
    <property type="molecule type" value="Genomic_DNA"/>
</dbReference>
<name>A0A379E1Z1_9BACT</name>
<organism evidence="1 2">
    <name type="scientific">Prevotella disiens</name>
    <dbReference type="NCBI Taxonomy" id="28130"/>
    <lineage>
        <taxon>Bacteria</taxon>
        <taxon>Pseudomonadati</taxon>
        <taxon>Bacteroidota</taxon>
        <taxon>Bacteroidia</taxon>
        <taxon>Bacteroidales</taxon>
        <taxon>Prevotellaceae</taxon>
        <taxon>Prevotella</taxon>
    </lineage>
</organism>